<gene>
    <name evidence="2" type="ORF">B0T25DRAFT_583964</name>
</gene>
<dbReference type="AlphaFoldDB" id="A0AAJ0HC32"/>
<sequence>MPFSFGTQQKNQYEQVFFIVEFFFIMENGHDYVPRTTSVRITITATHPTTGNTNTGEITIADHHIFRCPCGDRHFCTQPLASRAALEAALLSGGVVGRQPQRVRWLRYRKAVLGWTALFGGGLAVAGWG</sequence>
<keyword evidence="3" id="KW-1185">Reference proteome</keyword>
<feature type="transmembrane region" description="Helical" evidence="1">
    <location>
        <begin position="111"/>
        <end position="128"/>
    </location>
</feature>
<proteinExistence type="predicted"/>
<evidence type="ECO:0000313" key="2">
    <source>
        <dbReference type="EMBL" id="KAK3346852.1"/>
    </source>
</evidence>
<dbReference type="EMBL" id="JAUIQD010000006">
    <property type="protein sequence ID" value="KAK3346852.1"/>
    <property type="molecule type" value="Genomic_DNA"/>
</dbReference>
<protein>
    <submittedName>
        <fullName evidence="2">Uncharacterized protein</fullName>
    </submittedName>
</protein>
<accession>A0AAJ0HC32</accession>
<reference evidence="2" key="2">
    <citation type="submission" date="2023-06" db="EMBL/GenBank/DDBJ databases">
        <authorList>
            <consortium name="Lawrence Berkeley National Laboratory"/>
            <person name="Haridas S."/>
            <person name="Hensen N."/>
            <person name="Bonometti L."/>
            <person name="Westerberg I."/>
            <person name="Brannstrom I.O."/>
            <person name="Guillou S."/>
            <person name="Cros-Aarteil S."/>
            <person name="Calhoun S."/>
            <person name="Kuo A."/>
            <person name="Mondo S."/>
            <person name="Pangilinan J."/>
            <person name="Riley R."/>
            <person name="Labutti K."/>
            <person name="Andreopoulos B."/>
            <person name="Lipzen A."/>
            <person name="Chen C."/>
            <person name="Yanf M."/>
            <person name="Daum C."/>
            <person name="Ng V."/>
            <person name="Clum A."/>
            <person name="Steindorff A."/>
            <person name="Ohm R."/>
            <person name="Martin F."/>
            <person name="Silar P."/>
            <person name="Natvig D."/>
            <person name="Lalanne C."/>
            <person name="Gautier V."/>
            <person name="Ament-Velasquez S.L."/>
            <person name="Kruys A."/>
            <person name="Hutchinson M.I."/>
            <person name="Powell A.J."/>
            <person name="Barry K."/>
            <person name="Miller A.N."/>
            <person name="Grigoriev I.V."/>
            <person name="Debuchy R."/>
            <person name="Gladieux P."/>
            <person name="Thoren M.H."/>
            <person name="Johannesson H."/>
        </authorList>
    </citation>
    <scope>NUCLEOTIDE SEQUENCE</scope>
    <source>
        <strain evidence="2">CBS 955.72</strain>
    </source>
</reference>
<dbReference type="Proteomes" id="UP001275084">
    <property type="component" value="Unassembled WGS sequence"/>
</dbReference>
<keyword evidence="1" id="KW-0472">Membrane</keyword>
<reference evidence="2" key="1">
    <citation type="journal article" date="2023" name="Mol. Phylogenet. Evol.">
        <title>Genome-scale phylogeny and comparative genomics of the fungal order Sordariales.</title>
        <authorList>
            <person name="Hensen N."/>
            <person name="Bonometti L."/>
            <person name="Westerberg I."/>
            <person name="Brannstrom I.O."/>
            <person name="Guillou S."/>
            <person name="Cros-Aarteil S."/>
            <person name="Calhoun S."/>
            <person name="Haridas S."/>
            <person name="Kuo A."/>
            <person name="Mondo S."/>
            <person name="Pangilinan J."/>
            <person name="Riley R."/>
            <person name="LaButti K."/>
            <person name="Andreopoulos B."/>
            <person name="Lipzen A."/>
            <person name="Chen C."/>
            <person name="Yan M."/>
            <person name="Daum C."/>
            <person name="Ng V."/>
            <person name="Clum A."/>
            <person name="Steindorff A."/>
            <person name="Ohm R.A."/>
            <person name="Martin F."/>
            <person name="Silar P."/>
            <person name="Natvig D.O."/>
            <person name="Lalanne C."/>
            <person name="Gautier V."/>
            <person name="Ament-Velasquez S.L."/>
            <person name="Kruys A."/>
            <person name="Hutchinson M.I."/>
            <person name="Powell A.J."/>
            <person name="Barry K."/>
            <person name="Miller A.N."/>
            <person name="Grigoriev I.V."/>
            <person name="Debuchy R."/>
            <person name="Gladieux P."/>
            <person name="Hiltunen Thoren M."/>
            <person name="Johannesson H."/>
        </authorList>
    </citation>
    <scope>NUCLEOTIDE SEQUENCE</scope>
    <source>
        <strain evidence="2">CBS 955.72</strain>
    </source>
</reference>
<evidence type="ECO:0000313" key="3">
    <source>
        <dbReference type="Proteomes" id="UP001275084"/>
    </source>
</evidence>
<evidence type="ECO:0000256" key="1">
    <source>
        <dbReference type="SAM" id="Phobius"/>
    </source>
</evidence>
<keyword evidence="1" id="KW-0812">Transmembrane</keyword>
<name>A0AAJ0HC32_9PEZI</name>
<comment type="caution">
    <text evidence="2">The sequence shown here is derived from an EMBL/GenBank/DDBJ whole genome shotgun (WGS) entry which is preliminary data.</text>
</comment>
<keyword evidence="1" id="KW-1133">Transmembrane helix</keyword>
<organism evidence="2 3">
    <name type="scientific">Lasiosphaeria hispida</name>
    <dbReference type="NCBI Taxonomy" id="260671"/>
    <lineage>
        <taxon>Eukaryota</taxon>
        <taxon>Fungi</taxon>
        <taxon>Dikarya</taxon>
        <taxon>Ascomycota</taxon>
        <taxon>Pezizomycotina</taxon>
        <taxon>Sordariomycetes</taxon>
        <taxon>Sordariomycetidae</taxon>
        <taxon>Sordariales</taxon>
        <taxon>Lasiosphaeriaceae</taxon>
        <taxon>Lasiosphaeria</taxon>
    </lineage>
</organism>